<comment type="caution">
    <text evidence="1">The sequence shown here is derived from an EMBL/GenBank/DDBJ whole genome shotgun (WGS) entry which is preliminary data.</text>
</comment>
<dbReference type="EMBL" id="JANAKD010001945">
    <property type="protein sequence ID" value="KAJ3475520.1"/>
    <property type="molecule type" value="Genomic_DNA"/>
</dbReference>
<accession>A0ACC1QJZ7</accession>
<protein>
    <submittedName>
        <fullName evidence="1">Uncharacterized protein</fullName>
    </submittedName>
</protein>
<evidence type="ECO:0000313" key="1">
    <source>
        <dbReference type="EMBL" id="KAJ3475520.1"/>
    </source>
</evidence>
<name>A0ACC1QJZ7_9HYPO</name>
<organism evidence="1 2">
    <name type="scientific">Lecanicillium saksenae</name>
    <dbReference type="NCBI Taxonomy" id="468837"/>
    <lineage>
        <taxon>Eukaryota</taxon>
        <taxon>Fungi</taxon>
        <taxon>Dikarya</taxon>
        <taxon>Ascomycota</taxon>
        <taxon>Pezizomycotina</taxon>
        <taxon>Sordariomycetes</taxon>
        <taxon>Hypocreomycetidae</taxon>
        <taxon>Hypocreales</taxon>
        <taxon>Cordycipitaceae</taxon>
        <taxon>Lecanicillium</taxon>
    </lineage>
</organism>
<keyword evidence="2" id="KW-1185">Reference proteome</keyword>
<reference evidence="1" key="1">
    <citation type="submission" date="2022-07" db="EMBL/GenBank/DDBJ databases">
        <title>Genome Sequence of Lecanicillium saksenae.</title>
        <authorList>
            <person name="Buettner E."/>
        </authorList>
    </citation>
    <scope>NUCLEOTIDE SEQUENCE</scope>
    <source>
        <strain evidence="1">VT-O1</strain>
    </source>
</reference>
<gene>
    <name evidence="1" type="ORF">NLG97_g9428</name>
</gene>
<sequence>MTDQQEPEIHATAANLSPVSPSPVHTAAPLVVPALQDTVDTIEAMVAAVADVPDPAEDVVANPVANPANEAAQDDFVDDDSFDDAYAEDDGEPQPPASAEAGDQDPNDDYAKMFDSPVGSDQEEDDQDASVDVSSAPTSTVGHAQPIPTQSDAASSSAPASGDHSSQRTPDAPASQPAAQTHAGHDANVPALEATIATEIPLADAQHEAQPPSQSDPSSNLNLHVDESRVTTHPTDAQSDIQSSTTSGNASPTTLASTSSLPPRPPIPQAAAHSYSQPPVPGSLQPPPTATGAPGTTDTADRFHGNSAPHIAHTASAPAGQSRDEYQRLWDQFMADERQYMSEAKWDRFPEGSRLFIGNLSSDKVSKRDVFEIFHRYGRLAQISLKSAYGFVQYHTIDEGSRAIQNLEGIEIKGRRIHLEVSKLQDKSKKERNKSPERGGRSRDGPRKGDKFHDREDRRGGRNHSPRRQSYHGRVDSYGGGRDKFHDYGRSRDRSRSPGYGRQDKGGYRRRDNSPYGGGRQRHQDKEIELPRRYGAEVPDIQIILQQEVNRDFVGWVEQAFKEKGLRPEVMFLHPRFPKDQVIQQPRQDSRPSL</sequence>
<dbReference type="Proteomes" id="UP001148737">
    <property type="component" value="Unassembled WGS sequence"/>
</dbReference>
<proteinExistence type="predicted"/>
<evidence type="ECO:0000313" key="2">
    <source>
        <dbReference type="Proteomes" id="UP001148737"/>
    </source>
</evidence>